<evidence type="ECO:0000259" key="2">
    <source>
        <dbReference type="Pfam" id="PF18998"/>
    </source>
</evidence>
<protein>
    <recommendedName>
        <fullName evidence="2">Bacterial repeat domain-containing protein</fullName>
    </recommendedName>
</protein>
<organism evidence="3 4">
    <name type="scientific">Orenia metallireducens</name>
    <dbReference type="NCBI Taxonomy" id="1413210"/>
    <lineage>
        <taxon>Bacteria</taxon>
        <taxon>Bacillati</taxon>
        <taxon>Bacillota</taxon>
        <taxon>Clostridia</taxon>
        <taxon>Halanaerobiales</taxon>
        <taxon>Halobacteroidaceae</taxon>
        <taxon>Orenia</taxon>
    </lineage>
</organism>
<sequence>MSKVINKKILIFILLIGSLLIYTNYTMAATQTTTKTVNGTTLTVTYDDLSVSGVLITDADNTDNIVTVQAFAQDGFGFYAWETASGATINEYTTAEVDVDVTKYTDISAIFKKIYVLNTSASGNGIINKSPNKAQYLKDEEVTLTATPLQGYEFDSWTGDIEIGQGDSQSITVTMDSDKDITANFVQGSITSFEIGPSHIVRQTDIREFEFRPEAVKEGQEVPDDVTISFQFSANASMVYVVRKDGELMADVSAGSTKDGINYAVVNEKIILTTNFLTSLEKDTYFEIRLGNQTTGPVLATFTIKDSYARPKIEVSIDGHPQYGILESETVYYLKEKANLEVDVTAQSDIISQRYIRGYSSDTNPKSLDRKVELSGFDWKVINDNSNISEELNVNITDENWIIEDVSPLSSAVNDLDGGEIEVIAVRMKAYATGARTHADETYYFAIDRENPDAGPGTNPDYDADILFDVQNTSKPQLKVKIHDGISGIDSSTIEAKAIKVDDNANLEDLITTRYGTNAWTNSIFDQNADVYFELINYNTTTEVATLSPRIDLQEGQYVVRITAEDKAGNGQANADDVGFTFGLKINESAPIINNVRLGGEVFNTSNVEFGNVIGSSSATLEFNIYNSEQVRYQFRARDKVGEMWTVLGDPTQDYDKKYYFESQPLTDLDDGIYEIIIVADDIGIDPEIINLIDNIDTNLNMDIQKNVQNQINSVLDNSGKEFDEERTVVRAFRFRVDRQAPIISAEIKYYNVSDGTTTDPDANNSFGKIVTGLPAFQFTISDISDINEIKQIEFIKDGETQGISGGMINTLKPDDPDATEKTYTIRVKPNTTLSEGWYTLKIQVADEWGEKVAERSFPQLFNVDYSVEDIQFNLEQKNSVLSINESSTIVVKFLREINYGTLSLKINSTELIVDGEQTADTKRDFYIKLPAEGSREDSETKIIIFAKTPLPDANNTLTVTVKDSLGSELSKSLEFTVERERKGFGFGRLLIN</sequence>
<dbReference type="Proteomes" id="UP000219573">
    <property type="component" value="Unassembled WGS sequence"/>
</dbReference>
<keyword evidence="4" id="KW-1185">Reference proteome</keyword>
<reference evidence="4" key="1">
    <citation type="submission" date="2017-09" db="EMBL/GenBank/DDBJ databases">
        <authorList>
            <person name="Varghese N."/>
            <person name="Submissions S."/>
        </authorList>
    </citation>
    <scope>NUCLEOTIDE SEQUENCE [LARGE SCALE GENOMIC DNA]</scope>
    <source>
        <strain evidence="4">MSL47</strain>
    </source>
</reference>
<dbReference type="EMBL" id="OBDZ01000008">
    <property type="protein sequence ID" value="SNY24424.1"/>
    <property type="molecule type" value="Genomic_DNA"/>
</dbReference>
<keyword evidence="1" id="KW-0732">Signal</keyword>
<evidence type="ECO:0000313" key="4">
    <source>
        <dbReference type="Proteomes" id="UP000219573"/>
    </source>
</evidence>
<feature type="domain" description="Bacterial repeat" evidence="2">
    <location>
        <begin position="115"/>
        <end position="187"/>
    </location>
</feature>
<proteinExistence type="predicted"/>
<feature type="signal peptide" evidence="1">
    <location>
        <begin position="1"/>
        <end position="28"/>
    </location>
</feature>
<name>A0A285GMJ4_9FIRM</name>
<dbReference type="AlphaFoldDB" id="A0A285GMJ4"/>
<feature type="chain" id="PRO_5012944764" description="Bacterial repeat domain-containing protein" evidence="1">
    <location>
        <begin position="29"/>
        <end position="993"/>
    </location>
</feature>
<gene>
    <name evidence="3" type="ORF">SAMN06265827_108110</name>
</gene>
<evidence type="ECO:0000256" key="1">
    <source>
        <dbReference type="SAM" id="SignalP"/>
    </source>
</evidence>
<accession>A0A285GMJ4</accession>
<dbReference type="InterPro" id="IPR044060">
    <property type="entry name" value="Bacterial_rp_domain"/>
</dbReference>
<evidence type="ECO:0000313" key="3">
    <source>
        <dbReference type="EMBL" id="SNY24424.1"/>
    </source>
</evidence>
<dbReference type="Pfam" id="PF18998">
    <property type="entry name" value="Flg_new_2"/>
    <property type="match status" value="1"/>
</dbReference>
<dbReference type="RefSeq" id="WP_097017436.1">
    <property type="nucleotide sequence ID" value="NZ_OBDZ01000008.1"/>
</dbReference>